<proteinExistence type="predicted"/>
<dbReference type="Pfam" id="PF00561">
    <property type="entry name" value="Abhydrolase_1"/>
    <property type="match status" value="1"/>
</dbReference>
<dbReference type="GO" id="GO:0016787">
    <property type="term" value="F:hydrolase activity"/>
    <property type="evidence" value="ECO:0007669"/>
    <property type="project" value="UniProtKB-KW"/>
</dbReference>
<dbReference type="Proteomes" id="UP001204142">
    <property type="component" value="Unassembled WGS sequence"/>
</dbReference>
<feature type="domain" description="AB hydrolase-1" evidence="2">
    <location>
        <begin position="62"/>
        <end position="293"/>
    </location>
</feature>
<evidence type="ECO:0000256" key="1">
    <source>
        <dbReference type="ARBA" id="ARBA00022801"/>
    </source>
</evidence>
<dbReference type="InterPro" id="IPR050266">
    <property type="entry name" value="AB_hydrolase_sf"/>
</dbReference>
<dbReference type="PANTHER" id="PTHR43798:SF31">
    <property type="entry name" value="AB HYDROLASE SUPERFAMILY PROTEIN YCLE"/>
    <property type="match status" value="1"/>
</dbReference>
<keyword evidence="1 3" id="KW-0378">Hydrolase</keyword>
<dbReference type="RefSeq" id="WP_256764261.1">
    <property type="nucleotide sequence ID" value="NZ_JANIGO010000002.1"/>
</dbReference>
<evidence type="ECO:0000313" key="4">
    <source>
        <dbReference type="Proteomes" id="UP001204142"/>
    </source>
</evidence>
<organism evidence="3 4">
    <name type="scientific">Limnobacter humi</name>
    <dbReference type="NCBI Taxonomy" id="1778671"/>
    <lineage>
        <taxon>Bacteria</taxon>
        <taxon>Pseudomonadati</taxon>
        <taxon>Pseudomonadota</taxon>
        <taxon>Betaproteobacteria</taxon>
        <taxon>Burkholderiales</taxon>
        <taxon>Burkholderiaceae</taxon>
        <taxon>Limnobacter</taxon>
    </lineage>
</organism>
<dbReference type="PRINTS" id="PR00111">
    <property type="entry name" value="ABHYDROLASE"/>
</dbReference>
<dbReference type="Gene3D" id="3.40.50.1820">
    <property type="entry name" value="alpha/beta hydrolase"/>
    <property type="match status" value="1"/>
</dbReference>
<dbReference type="InterPro" id="IPR000073">
    <property type="entry name" value="AB_hydrolase_1"/>
</dbReference>
<protein>
    <submittedName>
        <fullName evidence="3">Alpha/beta hydrolase</fullName>
    </submittedName>
</protein>
<name>A0ABT1WHY6_9BURK</name>
<sequence length="312" mass="33576">MYSIDLPPRVTQSHAPWMWLAVALLGALLLGACKTDALPLRMVYSGNGVHVSIAEYGNPQGPPVLFIHGLAESGEVWQAQTQAPELQGYRLITLDLRGHGQSSKPMEPSAYMSANPWADDIFAVVHRLGLRDITVVAHGHGAAVALDYLALYGEQRVRAVMLVDAIVQSGPSYTTYPGFQHLTAPAQAEQIAGVLALAADNLGPTSNSTKDRTAYGRWVAMAMLTPVPVRRYVLGRSMEHQSTLQRLRVPLVFAHGEQDPVVPLPSARSLAASAPGATLTVFHDSWHAPFVTEAPAFNAALTALIQHTVSRS</sequence>
<dbReference type="InterPro" id="IPR029058">
    <property type="entry name" value="AB_hydrolase_fold"/>
</dbReference>
<dbReference type="PANTHER" id="PTHR43798">
    <property type="entry name" value="MONOACYLGLYCEROL LIPASE"/>
    <property type="match status" value="1"/>
</dbReference>
<evidence type="ECO:0000313" key="3">
    <source>
        <dbReference type="EMBL" id="MCQ8896483.1"/>
    </source>
</evidence>
<keyword evidence="4" id="KW-1185">Reference proteome</keyword>
<dbReference type="EMBL" id="JANIGO010000002">
    <property type="protein sequence ID" value="MCQ8896483.1"/>
    <property type="molecule type" value="Genomic_DNA"/>
</dbReference>
<evidence type="ECO:0000259" key="2">
    <source>
        <dbReference type="Pfam" id="PF00561"/>
    </source>
</evidence>
<accession>A0ABT1WHY6</accession>
<reference evidence="3 4" key="1">
    <citation type="submission" date="2022-07" db="EMBL/GenBank/DDBJ databases">
        <authorList>
            <person name="Xamxidin M."/>
            <person name="Wu M."/>
        </authorList>
    </citation>
    <scope>NUCLEOTIDE SEQUENCE [LARGE SCALE GENOMIC DNA]</scope>
    <source>
        <strain evidence="3 4">NBRC 111650</strain>
    </source>
</reference>
<dbReference type="SUPFAM" id="SSF53474">
    <property type="entry name" value="alpha/beta-Hydrolases"/>
    <property type="match status" value="1"/>
</dbReference>
<comment type="caution">
    <text evidence="3">The sequence shown here is derived from an EMBL/GenBank/DDBJ whole genome shotgun (WGS) entry which is preliminary data.</text>
</comment>
<gene>
    <name evidence="3" type="ORF">NQT62_08570</name>
</gene>